<keyword evidence="2" id="KW-1185">Reference proteome</keyword>
<evidence type="ECO:0000313" key="2">
    <source>
        <dbReference type="Proteomes" id="UP000078555"/>
    </source>
</evidence>
<proteinExistence type="predicted"/>
<dbReference type="Proteomes" id="UP000078555">
    <property type="component" value="Unassembled WGS sequence"/>
</dbReference>
<protein>
    <submittedName>
        <fullName evidence="1">AP-3 complex subunit delta, putative</fullName>
    </submittedName>
</protein>
<gene>
    <name evidence="1" type="ORF">POVWA1_001560</name>
</gene>
<name>A0A1A8YG25_PLAOA</name>
<dbReference type="AlphaFoldDB" id="A0A1A8YG25"/>
<sequence>MNVRHKKKEETESICLYDVNVNMKVLNSSEEESTKLLNYIDFYLVKLLSQRMKIDQQPLCYNDESYPLETPQGGIKGE</sequence>
<reference evidence="2" key="1">
    <citation type="submission" date="2016-05" db="EMBL/GenBank/DDBJ databases">
        <authorList>
            <person name="Naeem Raeece"/>
        </authorList>
    </citation>
    <scope>NUCLEOTIDE SEQUENCE [LARGE SCALE GENOMIC DNA]</scope>
</reference>
<dbReference type="EMBL" id="FLRD01000002">
    <property type="protein sequence ID" value="SBT30492.1"/>
    <property type="molecule type" value="Genomic_DNA"/>
</dbReference>
<accession>A0A1A8YG25</accession>
<evidence type="ECO:0000313" key="1">
    <source>
        <dbReference type="EMBL" id="SBT30492.1"/>
    </source>
</evidence>
<organism evidence="1 2">
    <name type="scientific">Plasmodium ovale wallikeri</name>
    <dbReference type="NCBI Taxonomy" id="864142"/>
    <lineage>
        <taxon>Eukaryota</taxon>
        <taxon>Sar</taxon>
        <taxon>Alveolata</taxon>
        <taxon>Apicomplexa</taxon>
        <taxon>Aconoidasida</taxon>
        <taxon>Haemosporida</taxon>
        <taxon>Plasmodiidae</taxon>
        <taxon>Plasmodium</taxon>
        <taxon>Plasmodium (Plasmodium)</taxon>
    </lineage>
</organism>